<feature type="region of interest" description="Disordered" evidence="1">
    <location>
        <begin position="61"/>
        <end position="93"/>
    </location>
</feature>
<accession>A0AAV4TJQ2</accession>
<sequence>MSLEPKMRVINFSNHVRSTSFNKPQKRIRQARHRPTPSLFRLGSFAWCLGVREDICLETRGWRKKKKKKKNSKPPEGFGKRKIKKKTARAKMPRTRVAMVDAHFPEINDPQHTLGSGEGHNFLLEWTSSIFIHLA</sequence>
<comment type="caution">
    <text evidence="2">The sequence shown here is derived from an EMBL/GenBank/DDBJ whole genome shotgun (WGS) entry which is preliminary data.</text>
</comment>
<proteinExistence type="predicted"/>
<evidence type="ECO:0000313" key="2">
    <source>
        <dbReference type="EMBL" id="GIY45005.1"/>
    </source>
</evidence>
<keyword evidence="3" id="KW-1185">Reference proteome</keyword>
<protein>
    <submittedName>
        <fullName evidence="2">Uncharacterized protein</fullName>
    </submittedName>
</protein>
<name>A0AAV4TJQ2_CAEEX</name>
<dbReference type="EMBL" id="BPLR01011222">
    <property type="protein sequence ID" value="GIY45005.1"/>
    <property type="molecule type" value="Genomic_DNA"/>
</dbReference>
<organism evidence="2 3">
    <name type="scientific">Caerostris extrusa</name>
    <name type="common">Bark spider</name>
    <name type="synonym">Caerostris bankana</name>
    <dbReference type="NCBI Taxonomy" id="172846"/>
    <lineage>
        <taxon>Eukaryota</taxon>
        <taxon>Metazoa</taxon>
        <taxon>Ecdysozoa</taxon>
        <taxon>Arthropoda</taxon>
        <taxon>Chelicerata</taxon>
        <taxon>Arachnida</taxon>
        <taxon>Araneae</taxon>
        <taxon>Araneomorphae</taxon>
        <taxon>Entelegynae</taxon>
        <taxon>Araneoidea</taxon>
        <taxon>Araneidae</taxon>
        <taxon>Caerostris</taxon>
    </lineage>
</organism>
<gene>
    <name evidence="2" type="ORF">CEXT_453721</name>
</gene>
<evidence type="ECO:0000256" key="1">
    <source>
        <dbReference type="SAM" id="MobiDB-lite"/>
    </source>
</evidence>
<feature type="compositionally biased region" description="Basic residues" evidence="1">
    <location>
        <begin position="80"/>
        <end position="93"/>
    </location>
</feature>
<reference evidence="2 3" key="1">
    <citation type="submission" date="2021-06" db="EMBL/GenBank/DDBJ databases">
        <title>Caerostris extrusa draft genome.</title>
        <authorList>
            <person name="Kono N."/>
            <person name="Arakawa K."/>
        </authorList>
    </citation>
    <scope>NUCLEOTIDE SEQUENCE [LARGE SCALE GENOMIC DNA]</scope>
</reference>
<feature type="compositionally biased region" description="Basic residues" evidence="1">
    <location>
        <begin position="62"/>
        <end position="72"/>
    </location>
</feature>
<dbReference type="Proteomes" id="UP001054945">
    <property type="component" value="Unassembled WGS sequence"/>
</dbReference>
<dbReference type="AlphaFoldDB" id="A0AAV4TJQ2"/>
<evidence type="ECO:0000313" key="3">
    <source>
        <dbReference type="Proteomes" id="UP001054945"/>
    </source>
</evidence>